<dbReference type="InterPro" id="IPR012921">
    <property type="entry name" value="SPOC_C"/>
</dbReference>
<feature type="region of interest" description="Disordered" evidence="1">
    <location>
        <begin position="517"/>
        <end position="536"/>
    </location>
</feature>
<dbReference type="GO" id="GO:0006362">
    <property type="term" value="P:transcription elongation by RNA polymerase I"/>
    <property type="evidence" value="ECO:0007669"/>
    <property type="project" value="TreeGrafter"/>
</dbReference>
<gene>
    <name evidence="3" type="ORF">SCHPADRAFT_904862</name>
</gene>
<dbReference type="FunCoup" id="A0A0H2RL78">
    <property type="interactions" value="183"/>
</dbReference>
<dbReference type="STRING" id="27342.A0A0H2RL78"/>
<organism evidence="3 4">
    <name type="scientific">Schizopora paradoxa</name>
    <dbReference type="NCBI Taxonomy" id="27342"/>
    <lineage>
        <taxon>Eukaryota</taxon>
        <taxon>Fungi</taxon>
        <taxon>Dikarya</taxon>
        <taxon>Basidiomycota</taxon>
        <taxon>Agaricomycotina</taxon>
        <taxon>Agaricomycetes</taxon>
        <taxon>Hymenochaetales</taxon>
        <taxon>Schizoporaceae</taxon>
        <taxon>Schizopora</taxon>
    </lineage>
</organism>
<sequence length="914" mass="99636">MPEEVESDESDEGSEDDYVAETENRRKGSIGKRTARRISFSSDKSDSEDDHERPKRIARRGTVSEKASAKRKSSLHSPALDDAAALKRRGSLLASSSSKKARTASDTPSGDDPMRKYCLTKLNEIIRPMFVEHRLAEKKAFVPVSTDLAEAEIATEAPKTEPTEEETKEMEQNATAFVTQLEACMMDEYAEPDKTGRPHAGGKYKERFRMLSFNLAKDDRIALRKGIASGRITPAQLNIMSSTDLANEQTQAEIEAAEAEALHHSIMPKLQAPSAKMTHKGIEMIEENISETRYQDYVRQEEEERIESERRERERLARERERSASMALPPTPVDANAPASAVPHSPVVSTVTNWGAPPPLPAPSVQTPSSPLAPTRPPPQPLFAPSDSDLAMSMEGELSLADLINIDDDLPQDGASSTVALPQSSPDLSSVAASTPEVVTPSGPSPFALAKPLSPTRRTSFDLNALWMGGDKSSEVEESGKRDLVNNNDADEGEAMDIDSADEEETEDRTLDAILDDAGPQSADEPSLPPPPPKPLDLDQLKTVWSGTLSMPYDANTVITPSVIAKQVGGRTLASSSSAWKSLFPTSDARIDGRVPVPNSSQYLINMRLNATKELIAVCLRPESEEHVKKFDELSDFLVKKSRHGLIFPWGMHPKPTDPGRELYIIPMKKDEPVPEYIELLDNLQLPMERPDNVIIGVFVLSKGKLKDEPEPTVASVAPVQPSASVPIPSNITPPPVVSQPPISSILANLPRVPGVDQSALAAEVASLTPEQISIMLRTLSQSVPAPAIPPVPVHLPAPPPMPMSSAPLPPHGYPPPLAMPPFAPNLHHSPVQRSPQGHSPPRPPYGQMGPRNGYDDRYDDRYEGRPYEKDNGGRGGRGRGHRPPRSFGGGRPQDGDRDRFKDRDAGWRGRGRG</sequence>
<name>A0A0H2RL78_9AGAM</name>
<dbReference type="GO" id="GO:0031564">
    <property type="term" value="P:transcription antitermination"/>
    <property type="evidence" value="ECO:0007669"/>
    <property type="project" value="TreeGrafter"/>
</dbReference>
<accession>A0A0H2RL78</accession>
<evidence type="ECO:0000259" key="2">
    <source>
        <dbReference type="PROSITE" id="PS51321"/>
    </source>
</evidence>
<dbReference type="InterPro" id="IPR003618">
    <property type="entry name" value="TFIIS_cen_dom"/>
</dbReference>
<feature type="compositionally biased region" description="Polar residues" evidence="1">
    <location>
        <begin position="414"/>
        <end position="433"/>
    </location>
</feature>
<dbReference type="PANTHER" id="PTHR11477:SF11">
    <property type="entry name" value="TRANSCRIPTION FACTOR BYE1"/>
    <property type="match status" value="1"/>
</dbReference>
<feature type="compositionally biased region" description="Acidic residues" evidence="1">
    <location>
        <begin position="1"/>
        <end position="20"/>
    </location>
</feature>
<dbReference type="GO" id="GO:0006368">
    <property type="term" value="P:transcription elongation by RNA polymerase II"/>
    <property type="evidence" value="ECO:0007669"/>
    <property type="project" value="TreeGrafter"/>
</dbReference>
<protein>
    <recommendedName>
        <fullName evidence="2">TFIIS central domain-containing protein</fullName>
    </recommendedName>
</protein>
<dbReference type="OrthoDB" id="436852at2759"/>
<dbReference type="Gene3D" id="1.10.472.30">
    <property type="entry name" value="Transcription elongation factor S-II, central domain"/>
    <property type="match status" value="1"/>
</dbReference>
<dbReference type="Proteomes" id="UP000053477">
    <property type="component" value="Unassembled WGS sequence"/>
</dbReference>
<keyword evidence="4" id="KW-1185">Reference proteome</keyword>
<evidence type="ECO:0000256" key="1">
    <source>
        <dbReference type="SAM" id="MobiDB-lite"/>
    </source>
</evidence>
<dbReference type="GO" id="GO:0001139">
    <property type="term" value="F:RNA polymerase II complex recruiting activity"/>
    <property type="evidence" value="ECO:0007669"/>
    <property type="project" value="TreeGrafter"/>
</dbReference>
<dbReference type="Pfam" id="PF07500">
    <property type="entry name" value="TFIIS_M"/>
    <property type="match status" value="1"/>
</dbReference>
<dbReference type="EMBL" id="KQ085972">
    <property type="protein sequence ID" value="KLO12715.1"/>
    <property type="molecule type" value="Genomic_DNA"/>
</dbReference>
<dbReference type="SMART" id="SM00510">
    <property type="entry name" value="TFS2M"/>
    <property type="match status" value="1"/>
</dbReference>
<dbReference type="GO" id="GO:0000977">
    <property type="term" value="F:RNA polymerase II transcription regulatory region sequence-specific DNA binding"/>
    <property type="evidence" value="ECO:0007669"/>
    <property type="project" value="TreeGrafter"/>
</dbReference>
<feature type="compositionally biased region" description="Acidic residues" evidence="1">
    <location>
        <begin position="489"/>
        <end position="507"/>
    </location>
</feature>
<feature type="compositionally biased region" description="Basic and acidic residues" evidence="1">
    <location>
        <begin position="298"/>
        <end position="323"/>
    </location>
</feature>
<feature type="compositionally biased region" description="Basic residues" evidence="1">
    <location>
        <begin position="27"/>
        <end position="36"/>
    </location>
</feature>
<feature type="region of interest" description="Disordered" evidence="1">
    <location>
        <begin position="298"/>
        <end position="388"/>
    </location>
</feature>
<dbReference type="GO" id="GO:0031440">
    <property type="term" value="P:regulation of mRNA 3'-end processing"/>
    <property type="evidence" value="ECO:0007669"/>
    <property type="project" value="TreeGrafter"/>
</dbReference>
<feature type="region of interest" description="Disordered" evidence="1">
    <location>
        <begin position="409"/>
        <end position="453"/>
    </location>
</feature>
<dbReference type="PROSITE" id="PS51321">
    <property type="entry name" value="TFIIS_CENTRAL"/>
    <property type="match status" value="1"/>
</dbReference>
<feature type="compositionally biased region" description="Basic and acidic residues" evidence="1">
    <location>
        <begin position="894"/>
        <end position="908"/>
    </location>
</feature>
<feature type="region of interest" description="Disordered" evidence="1">
    <location>
        <begin position="471"/>
        <end position="508"/>
    </location>
</feature>
<evidence type="ECO:0000313" key="4">
    <source>
        <dbReference type="Proteomes" id="UP000053477"/>
    </source>
</evidence>
<feature type="compositionally biased region" description="Basic and acidic residues" evidence="1">
    <location>
        <begin position="472"/>
        <end position="484"/>
    </location>
</feature>
<dbReference type="GO" id="GO:0005634">
    <property type="term" value="C:nucleus"/>
    <property type="evidence" value="ECO:0007669"/>
    <property type="project" value="TreeGrafter"/>
</dbReference>
<dbReference type="InterPro" id="IPR036575">
    <property type="entry name" value="TFIIS_cen_dom_sf"/>
</dbReference>
<evidence type="ECO:0000313" key="3">
    <source>
        <dbReference type="EMBL" id="KLO12715.1"/>
    </source>
</evidence>
<feature type="domain" description="TFIIS central" evidence="2">
    <location>
        <begin position="133"/>
        <end position="273"/>
    </location>
</feature>
<feature type="compositionally biased region" description="Basic and acidic residues" evidence="1">
    <location>
        <begin position="854"/>
        <end position="873"/>
    </location>
</feature>
<dbReference type="InParanoid" id="A0A0H2RL78"/>
<feature type="region of interest" description="Disordered" evidence="1">
    <location>
        <begin position="1"/>
        <end position="115"/>
    </location>
</feature>
<dbReference type="SUPFAM" id="SSF46942">
    <property type="entry name" value="Elongation factor TFIIS domain 2"/>
    <property type="match status" value="1"/>
</dbReference>
<feature type="region of interest" description="Disordered" evidence="1">
    <location>
        <begin position="807"/>
        <end position="914"/>
    </location>
</feature>
<reference evidence="3 4" key="1">
    <citation type="submission" date="2015-04" db="EMBL/GenBank/DDBJ databases">
        <title>Complete genome sequence of Schizopora paradoxa KUC8140, a cosmopolitan wood degrader in East Asia.</title>
        <authorList>
            <consortium name="DOE Joint Genome Institute"/>
            <person name="Min B."/>
            <person name="Park H."/>
            <person name="Jang Y."/>
            <person name="Kim J.-J."/>
            <person name="Kim K.H."/>
            <person name="Pangilinan J."/>
            <person name="Lipzen A."/>
            <person name="Riley R."/>
            <person name="Grigoriev I.V."/>
            <person name="Spatafora J.W."/>
            <person name="Choi I.-G."/>
        </authorList>
    </citation>
    <scope>NUCLEOTIDE SEQUENCE [LARGE SCALE GENOMIC DNA]</scope>
    <source>
        <strain evidence="3 4">KUC8140</strain>
    </source>
</reference>
<dbReference type="PANTHER" id="PTHR11477">
    <property type="entry name" value="TRANSCRIPTION FACTOR S-II ZINC FINGER DOMAIN-CONTAINING PROTEIN"/>
    <property type="match status" value="1"/>
</dbReference>
<dbReference type="CDD" id="cd21538">
    <property type="entry name" value="SPOC_TFIIS"/>
    <property type="match status" value="1"/>
</dbReference>
<dbReference type="AlphaFoldDB" id="A0A0H2RL78"/>
<feature type="compositionally biased region" description="Pro residues" evidence="1">
    <location>
        <begin position="807"/>
        <end position="824"/>
    </location>
</feature>
<proteinExistence type="predicted"/>
<dbReference type="Pfam" id="PF07744">
    <property type="entry name" value="SPOC"/>
    <property type="match status" value="1"/>
</dbReference>